<gene>
    <name evidence="2" type="ORF">M9Y10_045035</name>
</gene>
<evidence type="ECO:0000313" key="2">
    <source>
        <dbReference type="EMBL" id="KAK8882393.1"/>
    </source>
</evidence>
<feature type="region of interest" description="Disordered" evidence="1">
    <location>
        <begin position="135"/>
        <end position="176"/>
    </location>
</feature>
<proteinExistence type="predicted"/>
<name>A0ABR2JVB2_9EUKA</name>
<feature type="compositionally biased region" description="Low complexity" evidence="1">
    <location>
        <begin position="158"/>
        <end position="176"/>
    </location>
</feature>
<sequence>MSRIRTSFDTSILDGSTVNDLFESIGLKVLDMWDSEQGDVSSIQNQSLNTTSKLEKMLETPSSKLKPGWCNQLRSIIEEMEPTDFAIYGKRLSLFLLAQQEHLQNEESKLNSTVEMPASITFGDQSSQFMIPALTNPKTHRSPKSKSKHSHSPKTPKSRGSPSKIKNSSIYSSYMSTPPISHQKSMYSHFPKWLPTMSNAQE</sequence>
<organism evidence="2 3">
    <name type="scientific">Tritrichomonas musculus</name>
    <dbReference type="NCBI Taxonomy" id="1915356"/>
    <lineage>
        <taxon>Eukaryota</taxon>
        <taxon>Metamonada</taxon>
        <taxon>Parabasalia</taxon>
        <taxon>Tritrichomonadida</taxon>
        <taxon>Tritrichomonadidae</taxon>
        <taxon>Tritrichomonas</taxon>
    </lineage>
</organism>
<dbReference type="EMBL" id="JAPFFF010000009">
    <property type="protein sequence ID" value="KAK8882393.1"/>
    <property type="molecule type" value="Genomic_DNA"/>
</dbReference>
<feature type="compositionally biased region" description="Basic residues" evidence="1">
    <location>
        <begin position="138"/>
        <end position="157"/>
    </location>
</feature>
<evidence type="ECO:0000256" key="1">
    <source>
        <dbReference type="SAM" id="MobiDB-lite"/>
    </source>
</evidence>
<dbReference type="Proteomes" id="UP001470230">
    <property type="component" value="Unassembled WGS sequence"/>
</dbReference>
<keyword evidence="3" id="KW-1185">Reference proteome</keyword>
<comment type="caution">
    <text evidence="2">The sequence shown here is derived from an EMBL/GenBank/DDBJ whole genome shotgun (WGS) entry which is preliminary data.</text>
</comment>
<accession>A0ABR2JVB2</accession>
<evidence type="ECO:0000313" key="3">
    <source>
        <dbReference type="Proteomes" id="UP001470230"/>
    </source>
</evidence>
<protein>
    <submittedName>
        <fullName evidence="2">Uncharacterized protein</fullName>
    </submittedName>
</protein>
<reference evidence="2 3" key="1">
    <citation type="submission" date="2024-04" db="EMBL/GenBank/DDBJ databases">
        <title>Tritrichomonas musculus Genome.</title>
        <authorList>
            <person name="Alves-Ferreira E."/>
            <person name="Grigg M."/>
            <person name="Lorenzi H."/>
            <person name="Galac M."/>
        </authorList>
    </citation>
    <scope>NUCLEOTIDE SEQUENCE [LARGE SCALE GENOMIC DNA]</scope>
    <source>
        <strain evidence="2 3">EAF2021</strain>
    </source>
</reference>